<dbReference type="InterPro" id="IPR014729">
    <property type="entry name" value="Rossmann-like_a/b/a_fold"/>
</dbReference>
<reference evidence="3" key="2">
    <citation type="submission" date="2021-09" db="EMBL/GenBank/DDBJ databases">
        <authorList>
            <person name="Gilroy R."/>
        </authorList>
    </citation>
    <scope>NUCLEOTIDE SEQUENCE</scope>
    <source>
        <strain evidence="3">ChiHjej13B12-14962</strain>
    </source>
</reference>
<evidence type="ECO:0000313" key="3">
    <source>
        <dbReference type="EMBL" id="HJF14930.1"/>
    </source>
</evidence>
<dbReference type="Pfam" id="PF00582">
    <property type="entry name" value="Usp"/>
    <property type="match status" value="2"/>
</dbReference>
<protein>
    <submittedName>
        <fullName evidence="3">Universal stress protein</fullName>
    </submittedName>
</protein>
<comment type="caution">
    <text evidence="3">The sequence shown here is derived from an EMBL/GenBank/DDBJ whole genome shotgun (WGS) entry which is preliminary data.</text>
</comment>
<sequence>MTPWSTMEAITILVMEVFGMSIPSSSEHKNPGVVVGFDGSPHAIDALYWAAQTAALRNAPLTVASAFVFPYSDYIRSMSGAQVEDPARRLAEDKLAEAEKLLAEQRYPGEVSYRALIGDATDWLVKLSADAQLIVVGRRGLGKFWGSVLGSVASALPAHAHCPTVIVYSADSGDEAETKGIATTPDTRPVAVGVDGSDLARNAALVAAQEAKRLGVTLELIQAQPHFTGTSTVWYLASNEKMEQQIHEDMMSSLMAEVQVLQHEVPGVEISPVVERKLPAEAMIDCTQRAQLTVLGTRGHGGFASLLLGSVSRTTLSHARGTVMIVP</sequence>
<dbReference type="PANTHER" id="PTHR31964:SF113">
    <property type="entry name" value="USPA DOMAIN-CONTAINING PROTEIN"/>
    <property type="match status" value="1"/>
</dbReference>
<dbReference type="RefSeq" id="WP_303906093.1">
    <property type="nucleotide sequence ID" value="NZ_DYXC01000098.1"/>
</dbReference>
<feature type="domain" description="UspA" evidence="2">
    <location>
        <begin position="188"/>
        <end position="327"/>
    </location>
</feature>
<dbReference type="AlphaFoldDB" id="A0A921K7N8"/>
<dbReference type="SUPFAM" id="SSF52402">
    <property type="entry name" value="Adenine nucleotide alpha hydrolases-like"/>
    <property type="match status" value="2"/>
</dbReference>
<dbReference type="InterPro" id="IPR006015">
    <property type="entry name" value="Universal_stress_UspA"/>
</dbReference>
<feature type="domain" description="UspA" evidence="2">
    <location>
        <begin position="33"/>
        <end position="167"/>
    </location>
</feature>
<dbReference type="PANTHER" id="PTHR31964">
    <property type="entry name" value="ADENINE NUCLEOTIDE ALPHA HYDROLASES-LIKE SUPERFAMILY PROTEIN"/>
    <property type="match status" value="1"/>
</dbReference>
<name>A0A921K7N8_9MICC</name>
<evidence type="ECO:0000313" key="4">
    <source>
        <dbReference type="Proteomes" id="UP000703315"/>
    </source>
</evidence>
<reference evidence="3" key="1">
    <citation type="journal article" date="2021" name="PeerJ">
        <title>Extensive microbial diversity within the chicken gut microbiome revealed by metagenomics and culture.</title>
        <authorList>
            <person name="Gilroy R."/>
            <person name="Ravi A."/>
            <person name="Getino M."/>
            <person name="Pursley I."/>
            <person name="Horton D.L."/>
            <person name="Alikhan N.F."/>
            <person name="Baker D."/>
            <person name="Gharbi K."/>
            <person name="Hall N."/>
            <person name="Watson M."/>
            <person name="Adriaenssens E.M."/>
            <person name="Foster-Nyarko E."/>
            <person name="Jarju S."/>
            <person name="Secka A."/>
            <person name="Antonio M."/>
            <person name="Oren A."/>
            <person name="Chaudhuri R.R."/>
            <person name="La Ragione R."/>
            <person name="Hildebrand F."/>
            <person name="Pallen M.J."/>
        </authorList>
    </citation>
    <scope>NUCLEOTIDE SEQUENCE</scope>
    <source>
        <strain evidence="3">ChiHjej13B12-14962</strain>
    </source>
</reference>
<dbReference type="Gene3D" id="3.40.50.620">
    <property type="entry name" value="HUPs"/>
    <property type="match status" value="2"/>
</dbReference>
<accession>A0A921K7N8</accession>
<comment type="similarity">
    <text evidence="1">Belongs to the universal stress protein A family.</text>
</comment>
<dbReference type="EMBL" id="DYXC01000098">
    <property type="protein sequence ID" value="HJF14930.1"/>
    <property type="molecule type" value="Genomic_DNA"/>
</dbReference>
<dbReference type="Proteomes" id="UP000703315">
    <property type="component" value="Unassembled WGS sequence"/>
</dbReference>
<dbReference type="PRINTS" id="PR01438">
    <property type="entry name" value="UNVRSLSTRESS"/>
</dbReference>
<proteinExistence type="inferred from homology"/>
<organism evidence="3 4">
    <name type="scientific">Enteractinococcus helveticum</name>
    <dbReference type="NCBI Taxonomy" id="1837282"/>
    <lineage>
        <taxon>Bacteria</taxon>
        <taxon>Bacillati</taxon>
        <taxon>Actinomycetota</taxon>
        <taxon>Actinomycetes</taxon>
        <taxon>Micrococcales</taxon>
        <taxon>Micrococcaceae</taxon>
    </lineage>
</organism>
<gene>
    <name evidence="3" type="ORF">K8V32_09050</name>
</gene>
<evidence type="ECO:0000259" key="2">
    <source>
        <dbReference type="Pfam" id="PF00582"/>
    </source>
</evidence>
<dbReference type="InterPro" id="IPR006016">
    <property type="entry name" value="UspA"/>
</dbReference>
<evidence type="ECO:0000256" key="1">
    <source>
        <dbReference type="ARBA" id="ARBA00008791"/>
    </source>
</evidence>